<dbReference type="PANTHER" id="PTHR11709:SF434">
    <property type="entry name" value="IRON TRANSPORT MULTICOPPER OXIDASE FET5-RELATED"/>
    <property type="match status" value="1"/>
</dbReference>
<reference evidence="14 15" key="1">
    <citation type="submission" date="2020-06" db="EMBL/GenBank/DDBJ databases">
        <title>The yeast mating-type switching endonuclease HO is a domesticated member of an unorthodox homing genetic element family.</title>
        <authorList>
            <person name="Coughlan A.Y."/>
            <person name="Lombardi L."/>
            <person name="Braun-Galleani S."/>
            <person name="Martos A.R."/>
            <person name="Galeote V."/>
            <person name="Bigey F."/>
            <person name="Dequin S."/>
            <person name="Byrne K.P."/>
            <person name="Wolfe K.H."/>
        </authorList>
    </citation>
    <scope>NUCLEOTIDE SEQUENCE [LARGE SCALE GENOMIC DNA]</scope>
    <source>
        <strain evidence="14 15">CBS764</strain>
    </source>
</reference>
<accession>A0A7G3ZCH6</accession>
<evidence type="ECO:0000256" key="5">
    <source>
        <dbReference type="ARBA" id="ARBA00023002"/>
    </source>
</evidence>
<dbReference type="GO" id="GO:0033215">
    <property type="term" value="P:reductive iron assimilation"/>
    <property type="evidence" value="ECO:0007669"/>
    <property type="project" value="TreeGrafter"/>
</dbReference>
<dbReference type="Pfam" id="PF07732">
    <property type="entry name" value="Cu-oxidase_3"/>
    <property type="match status" value="1"/>
</dbReference>
<evidence type="ECO:0000256" key="2">
    <source>
        <dbReference type="ARBA" id="ARBA00010609"/>
    </source>
</evidence>
<evidence type="ECO:0000256" key="4">
    <source>
        <dbReference type="ARBA" id="ARBA00022723"/>
    </source>
</evidence>
<dbReference type="InterPro" id="IPR033138">
    <property type="entry name" value="Cu_oxidase_CS"/>
</dbReference>
<dbReference type="InterPro" id="IPR002355">
    <property type="entry name" value="Cu_oxidase_Cu_BS"/>
</dbReference>
<dbReference type="InterPro" id="IPR011706">
    <property type="entry name" value="Cu-oxidase_C"/>
</dbReference>
<dbReference type="PROSITE" id="PS00080">
    <property type="entry name" value="MULTICOPPER_OXIDASE2"/>
    <property type="match status" value="1"/>
</dbReference>
<evidence type="ECO:0000259" key="11">
    <source>
        <dbReference type="Pfam" id="PF00394"/>
    </source>
</evidence>
<evidence type="ECO:0000256" key="10">
    <source>
        <dbReference type="SAM" id="SignalP"/>
    </source>
</evidence>
<protein>
    <recommendedName>
        <fullName evidence="16">Multicopper oxidase</fullName>
    </recommendedName>
</protein>
<dbReference type="AlphaFoldDB" id="A0A7G3ZCH6"/>
<feature type="transmembrane region" description="Helical" evidence="9">
    <location>
        <begin position="576"/>
        <end position="594"/>
    </location>
</feature>
<keyword evidence="5" id="KW-0560">Oxidoreductase</keyword>
<dbReference type="SUPFAM" id="SSF49503">
    <property type="entry name" value="Cupredoxins"/>
    <property type="match status" value="3"/>
</dbReference>
<dbReference type="KEGG" id="tgb:HG536_0B00730"/>
<feature type="domain" description="Plastocyanin-like" evidence="11">
    <location>
        <begin position="205"/>
        <end position="318"/>
    </location>
</feature>
<feature type="domain" description="Plastocyanin-like" evidence="13">
    <location>
        <begin position="97"/>
        <end position="164"/>
    </location>
</feature>
<dbReference type="CDD" id="cd13877">
    <property type="entry name" value="CuRO_2_Fet3p_like"/>
    <property type="match status" value="1"/>
</dbReference>
<evidence type="ECO:0000259" key="12">
    <source>
        <dbReference type="Pfam" id="PF07731"/>
    </source>
</evidence>
<evidence type="ECO:0000256" key="8">
    <source>
        <dbReference type="ARBA" id="ARBA00023065"/>
    </source>
</evidence>
<evidence type="ECO:0000256" key="3">
    <source>
        <dbReference type="ARBA" id="ARBA00022496"/>
    </source>
</evidence>
<keyword evidence="8" id="KW-0813">Transport</keyword>
<sequence length="595" mass="66724">MIFQVVFAIVLFLQDTVAGPATEDEKSTHLLDFDITSSFNEAGRRIISINDHANTYGPTIRVKAGEEINLKVQNHICTAEEALLGDQDLLWREFCDTALHFHGLVPIGNENDGVPGLVQAAIKTGDTYWYNFTIPANACGTFWYHSHSSVQYGDGLRGVVVVECPEYDSLARSIASSAGIDEAETPGPFEIDETETSRSGLAIEEQIITLSDWYTEFDLDVMRDEVMAYDGTTDPHIDGSLINGSGEQDMEITLREDTEVIVLRIINSGMSGTQVFHLEDHKMIIMETDGILVKPYVVETVSMAVGQRLTVMVHLSQDVINGNKALKIVNGCNKMMGYITKTAWFVKQKGANAKNNAEVNIKYLPGLNKHELYRELEPHDSEEITGLWGDDDIQRVELEYSYHSDKETKHRFQTGMYKVNGKVFDEYYADPVILKSGQVAELIINARDHMRHPWHLHGQPFQVVSLGAGREGPLSLRSPDTAAGRRYQEDLQFWRDNKRTPMTRDSINIPGNSYAALRIKSEFEGKWLLHCHVDWHMAKGLGVVLEILPGNATNSAQTPTGKPEAPTHPTHRFKVLLIYFLVMVAINAALYRLLM</sequence>
<dbReference type="GeneID" id="59324331"/>
<feature type="signal peptide" evidence="10">
    <location>
        <begin position="1"/>
        <end position="18"/>
    </location>
</feature>
<dbReference type="Pfam" id="PF07731">
    <property type="entry name" value="Cu-oxidase_2"/>
    <property type="match status" value="1"/>
</dbReference>
<dbReference type="RefSeq" id="XP_037137887.1">
    <property type="nucleotide sequence ID" value="XM_037281992.1"/>
</dbReference>
<keyword evidence="6" id="KW-0408">Iron</keyword>
<keyword evidence="3" id="KW-0410">Iron transport</keyword>
<keyword evidence="8" id="KW-0406">Ion transport</keyword>
<keyword evidence="10" id="KW-0732">Signal</keyword>
<evidence type="ECO:0000259" key="13">
    <source>
        <dbReference type="Pfam" id="PF07732"/>
    </source>
</evidence>
<dbReference type="Proteomes" id="UP000515788">
    <property type="component" value="Chromosome 2"/>
</dbReference>
<dbReference type="EMBL" id="CP059247">
    <property type="protein sequence ID" value="QLL31212.1"/>
    <property type="molecule type" value="Genomic_DNA"/>
</dbReference>
<dbReference type="InterPro" id="IPR044130">
    <property type="entry name" value="CuRO_2_Fet3-like"/>
</dbReference>
<comment type="cofactor">
    <cofactor evidence="1">
        <name>Cu cation</name>
        <dbReference type="ChEBI" id="CHEBI:23378"/>
    </cofactor>
</comment>
<dbReference type="PROSITE" id="PS00079">
    <property type="entry name" value="MULTICOPPER_OXIDASE1"/>
    <property type="match status" value="2"/>
</dbReference>
<keyword evidence="9" id="KW-0812">Transmembrane</keyword>
<proteinExistence type="inferred from homology"/>
<dbReference type="OrthoDB" id="2121828at2759"/>
<feature type="chain" id="PRO_5028821190" description="Multicopper oxidase" evidence="10">
    <location>
        <begin position="19"/>
        <end position="595"/>
    </location>
</feature>
<dbReference type="PANTHER" id="PTHR11709">
    <property type="entry name" value="MULTI-COPPER OXIDASE"/>
    <property type="match status" value="1"/>
</dbReference>
<name>A0A7G3ZCH6_9SACH</name>
<evidence type="ECO:0000313" key="14">
    <source>
        <dbReference type="EMBL" id="QLL31212.1"/>
    </source>
</evidence>
<dbReference type="InterPro" id="IPR045087">
    <property type="entry name" value="Cu-oxidase_fam"/>
</dbReference>
<evidence type="ECO:0000256" key="1">
    <source>
        <dbReference type="ARBA" id="ARBA00001935"/>
    </source>
</evidence>
<comment type="similarity">
    <text evidence="2">Belongs to the multicopper oxidase family.</text>
</comment>
<keyword evidence="4" id="KW-0479">Metal-binding</keyword>
<evidence type="ECO:0008006" key="16">
    <source>
        <dbReference type="Google" id="ProtNLM"/>
    </source>
</evidence>
<dbReference type="GO" id="GO:0000329">
    <property type="term" value="C:fungal-type vacuole membrane"/>
    <property type="evidence" value="ECO:0007669"/>
    <property type="project" value="TreeGrafter"/>
</dbReference>
<keyword evidence="15" id="KW-1185">Reference proteome</keyword>
<dbReference type="InterPro" id="IPR011707">
    <property type="entry name" value="Cu-oxidase-like_N"/>
</dbReference>
<keyword evidence="9" id="KW-0472">Membrane</keyword>
<evidence type="ECO:0000313" key="15">
    <source>
        <dbReference type="Proteomes" id="UP000515788"/>
    </source>
</evidence>
<dbReference type="GO" id="GO:0004322">
    <property type="term" value="F:ferroxidase activity"/>
    <property type="evidence" value="ECO:0007669"/>
    <property type="project" value="TreeGrafter"/>
</dbReference>
<dbReference type="GO" id="GO:0005507">
    <property type="term" value="F:copper ion binding"/>
    <property type="evidence" value="ECO:0007669"/>
    <property type="project" value="InterPro"/>
</dbReference>
<dbReference type="InterPro" id="IPR008972">
    <property type="entry name" value="Cupredoxin"/>
</dbReference>
<dbReference type="InterPro" id="IPR001117">
    <property type="entry name" value="Cu-oxidase_2nd"/>
</dbReference>
<keyword evidence="7" id="KW-0186">Copper</keyword>
<dbReference type="Pfam" id="PF00394">
    <property type="entry name" value="Cu-oxidase"/>
    <property type="match status" value="1"/>
</dbReference>
<keyword evidence="9" id="KW-1133">Transmembrane helix</keyword>
<evidence type="ECO:0000256" key="7">
    <source>
        <dbReference type="ARBA" id="ARBA00023008"/>
    </source>
</evidence>
<evidence type="ECO:0000256" key="6">
    <source>
        <dbReference type="ARBA" id="ARBA00023004"/>
    </source>
</evidence>
<evidence type="ECO:0000256" key="9">
    <source>
        <dbReference type="SAM" id="Phobius"/>
    </source>
</evidence>
<dbReference type="Gene3D" id="2.60.40.420">
    <property type="entry name" value="Cupredoxins - blue copper proteins"/>
    <property type="match status" value="3"/>
</dbReference>
<feature type="domain" description="Plastocyanin-like" evidence="12">
    <location>
        <begin position="412"/>
        <end position="548"/>
    </location>
</feature>
<organism evidence="14 15">
    <name type="scientific">Torulaspora globosa</name>
    <dbReference type="NCBI Taxonomy" id="48254"/>
    <lineage>
        <taxon>Eukaryota</taxon>
        <taxon>Fungi</taxon>
        <taxon>Dikarya</taxon>
        <taxon>Ascomycota</taxon>
        <taxon>Saccharomycotina</taxon>
        <taxon>Saccharomycetes</taxon>
        <taxon>Saccharomycetales</taxon>
        <taxon>Saccharomycetaceae</taxon>
        <taxon>Torulaspora</taxon>
    </lineage>
</organism>
<dbReference type="GO" id="GO:0010106">
    <property type="term" value="P:cellular response to iron ion starvation"/>
    <property type="evidence" value="ECO:0007669"/>
    <property type="project" value="TreeGrafter"/>
</dbReference>
<gene>
    <name evidence="14" type="ORF">HG536_0B00730</name>
</gene>